<dbReference type="PANTHER" id="PTHR13225:SF3">
    <property type="entry name" value="UPF0489 PROTEIN C5ORF22"/>
    <property type="match status" value="1"/>
</dbReference>
<dbReference type="PANTHER" id="PTHR13225">
    <property type="entry name" value="MISEXPRESSION SUPPRESSOR OF RAS 6"/>
    <property type="match status" value="1"/>
</dbReference>
<feature type="non-terminal residue" evidence="2">
    <location>
        <position position="1"/>
    </location>
</feature>
<dbReference type="EMBL" id="BRZM01000949">
    <property type="protein sequence ID" value="GLD72261.1"/>
    <property type="molecule type" value="Genomic_DNA"/>
</dbReference>
<evidence type="ECO:0000313" key="3">
    <source>
        <dbReference type="Proteomes" id="UP001279410"/>
    </source>
</evidence>
<sequence length="71" mass="8281">MSSAPLKRFYKELPVWIVEDHHDVVCHIYRAIASRHLPSKNIKMVHLDSHPDLLIPVNMSADTVFDKEKLF</sequence>
<comment type="similarity">
    <text evidence="1">Belongs to the UPF0489 family.</text>
</comment>
<reference evidence="2" key="1">
    <citation type="submission" date="2022-08" db="EMBL/GenBank/DDBJ databases">
        <title>Genome sequencing of akame (Lates japonicus).</title>
        <authorList>
            <person name="Hashiguchi Y."/>
            <person name="Takahashi H."/>
        </authorList>
    </citation>
    <scope>NUCLEOTIDE SEQUENCE</scope>
    <source>
        <strain evidence="2">Kochi</strain>
    </source>
</reference>
<evidence type="ECO:0000313" key="2">
    <source>
        <dbReference type="EMBL" id="GLD72261.1"/>
    </source>
</evidence>
<keyword evidence="3" id="KW-1185">Reference proteome</keyword>
<gene>
    <name evidence="2" type="ORF">AKAME5_002358500</name>
</gene>
<dbReference type="Proteomes" id="UP001279410">
    <property type="component" value="Unassembled WGS sequence"/>
</dbReference>
<dbReference type="InterPro" id="IPR024131">
    <property type="entry name" value="UPF0489"/>
</dbReference>
<organism evidence="2 3">
    <name type="scientific">Lates japonicus</name>
    <name type="common">Japanese lates</name>
    <dbReference type="NCBI Taxonomy" id="270547"/>
    <lineage>
        <taxon>Eukaryota</taxon>
        <taxon>Metazoa</taxon>
        <taxon>Chordata</taxon>
        <taxon>Craniata</taxon>
        <taxon>Vertebrata</taxon>
        <taxon>Euteleostomi</taxon>
        <taxon>Actinopterygii</taxon>
        <taxon>Neopterygii</taxon>
        <taxon>Teleostei</taxon>
        <taxon>Neoteleostei</taxon>
        <taxon>Acanthomorphata</taxon>
        <taxon>Carangaria</taxon>
        <taxon>Carangaria incertae sedis</taxon>
        <taxon>Centropomidae</taxon>
        <taxon>Lates</taxon>
    </lineage>
</organism>
<comment type="caution">
    <text evidence="2">The sequence shown here is derived from an EMBL/GenBank/DDBJ whole genome shotgun (WGS) entry which is preliminary data.</text>
</comment>
<accession>A0AAD3NJM1</accession>
<name>A0AAD3NJM1_LATJO</name>
<protein>
    <submittedName>
        <fullName evidence="2">UPF0489 protein</fullName>
    </submittedName>
</protein>
<evidence type="ECO:0000256" key="1">
    <source>
        <dbReference type="ARBA" id="ARBA00007099"/>
    </source>
</evidence>
<dbReference type="Pfam" id="PF12640">
    <property type="entry name" value="UPF0489"/>
    <property type="match status" value="1"/>
</dbReference>
<proteinExistence type="inferred from homology"/>
<dbReference type="AlphaFoldDB" id="A0AAD3NJM1"/>